<dbReference type="PANTHER" id="PTHR30055:SF234">
    <property type="entry name" value="HTH-TYPE TRANSCRIPTIONAL REGULATOR BETI"/>
    <property type="match status" value="1"/>
</dbReference>
<dbReference type="EMBL" id="CP159253">
    <property type="protein sequence ID" value="XCG48175.1"/>
    <property type="molecule type" value="Genomic_DNA"/>
</dbReference>
<gene>
    <name evidence="6" type="ORF">ABVK50_23490</name>
</gene>
<evidence type="ECO:0000256" key="2">
    <source>
        <dbReference type="ARBA" id="ARBA00023125"/>
    </source>
</evidence>
<evidence type="ECO:0000256" key="4">
    <source>
        <dbReference type="PROSITE-ProRule" id="PRU00335"/>
    </source>
</evidence>
<dbReference type="InterPro" id="IPR009057">
    <property type="entry name" value="Homeodomain-like_sf"/>
</dbReference>
<dbReference type="InterPro" id="IPR001647">
    <property type="entry name" value="HTH_TetR"/>
</dbReference>
<dbReference type="Pfam" id="PF00440">
    <property type="entry name" value="TetR_N"/>
    <property type="match status" value="1"/>
</dbReference>
<evidence type="ECO:0000256" key="1">
    <source>
        <dbReference type="ARBA" id="ARBA00023015"/>
    </source>
</evidence>
<proteinExistence type="predicted"/>
<dbReference type="GO" id="GO:0003700">
    <property type="term" value="F:DNA-binding transcription factor activity"/>
    <property type="evidence" value="ECO:0007669"/>
    <property type="project" value="TreeGrafter"/>
</dbReference>
<dbReference type="PROSITE" id="PS50977">
    <property type="entry name" value="HTH_TETR_2"/>
    <property type="match status" value="1"/>
</dbReference>
<keyword evidence="1" id="KW-0805">Transcription regulation</keyword>
<name>A0AAU8CQA6_9HYPH</name>
<accession>A0AAU8CQA6</accession>
<evidence type="ECO:0000313" key="6">
    <source>
        <dbReference type="EMBL" id="XCG48175.1"/>
    </source>
</evidence>
<dbReference type="InterPro" id="IPR050109">
    <property type="entry name" value="HTH-type_TetR-like_transc_reg"/>
</dbReference>
<dbReference type="RefSeq" id="WP_353644288.1">
    <property type="nucleotide sequence ID" value="NZ_CP159253.1"/>
</dbReference>
<dbReference type="Gene3D" id="1.10.357.10">
    <property type="entry name" value="Tetracycline Repressor, domain 2"/>
    <property type="match status" value="1"/>
</dbReference>
<dbReference type="PANTHER" id="PTHR30055">
    <property type="entry name" value="HTH-TYPE TRANSCRIPTIONAL REGULATOR RUTR"/>
    <property type="match status" value="1"/>
</dbReference>
<sequence length="200" mass="21818">MNKVTTDAEPADPKRARILEAAMRLVLAYGFSRTTMDDIARAAEMSRPALYLLFKNKTEIYRAIAAQHLDQAVSRAEAVLRQDGAFSDRVMSMIEECLIGMMRQIAESPHGAEILDMKSTLAGDIVSGWKQRLGALIAAAVEAEANANGVDLEARGLSARLLATLLLDGLEGVKTRMRNPDEQRTAARGLVRVVEIAIQP</sequence>
<evidence type="ECO:0000259" key="5">
    <source>
        <dbReference type="PROSITE" id="PS50977"/>
    </source>
</evidence>
<reference evidence="6" key="1">
    <citation type="submission" date="2024-06" db="EMBL/GenBank/DDBJ databases">
        <title>Mesorhizobium karijinii sp. nov., a symbiont of the iconic Swainsona formosa from arid Australia.</title>
        <authorList>
            <person name="Hill Y.J."/>
            <person name="Watkin E.L.J."/>
            <person name="O'Hara G.W."/>
            <person name="Terpolilli J."/>
            <person name="Tye M.L."/>
            <person name="Kohlmeier M.G."/>
        </authorList>
    </citation>
    <scope>NUCLEOTIDE SEQUENCE</scope>
    <source>
        <strain evidence="6">WSM2240</strain>
    </source>
</reference>
<feature type="domain" description="HTH tetR-type" evidence="5">
    <location>
        <begin position="12"/>
        <end position="72"/>
    </location>
</feature>
<keyword evidence="3" id="KW-0804">Transcription</keyword>
<dbReference type="GO" id="GO:0000976">
    <property type="term" value="F:transcription cis-regulatory region binding"/>
    <property type="evidence" value="ECO:0007669"/>
    <property type="project" value="TreeGrafter"/>
</dbReference>
<dbReference type="PRINTS" id="PR00455">
    <property type="entry name" value="HTHTETR"/>
</dbReference>
<dbReference type="AlphaFoldDB" id="A0AAU8CQA6"/>
<protein>
    <submittedName>
        <fullName evidence="6">Helix-turn-helix domain-containing protein</fullName>
    </submittedName>
</protein>
<dbReference type="SUPFAM" id="SSF46689">
    <property type="entry name" value="Homeodomain-like"/>
    <property type="match status" value="1"/>
</dbReference>
<evidence type="ECO:0000256" key="3">
    <source>
        <dbReference type="ARBA" id="ARBA00023163"/>
    </source>
</evidence>
<keyword evidence="2 4" id="KW-0238">DNA-binding</keyword>
<organism evidence="6">
    <name type="scientific">Mesorhizobium sp. WSM2240</name>
    <dbReference type="NCBI Taxonomy" id="3228851"/>
    <lineage>
        <taxon>Bacteria</taxon>
        <taxon>Pseudomonadati</taxon>
        <taxon>Pseudomonadota</taxon>
        <taxon>Alphaproteobacteria</taxon>
        <taxon>Hyphomicrobiales</taxon>
        <taxon>Phyllobacteriaceae</taxon>
        <taxon>Mesorhizobium</taxon>
    </lineage>
</organism>
<feature type="DNA-binding region" description="H-T-H motif" evidence="4">
    <location>
        <begin position="35"/>
        <end position="54"/>
    </location>
</feature>